<keyword evidence="3" id="KW-1185">Reference proteome</keyword>
<accession>A0A4S8MIC9</accession>
<sequence>MTHVFSLEDLARCAVSLEFTNENQPPSIQWNTLMDPIDQFSSLSLNSLSIGTNISFTDGKPSLKLFLCHNSLPCTFDALSYEPQTEDEEHTYNANNDDSFQYSVGNAASSNGFPDPWYHDNGLGEISGPSQMSEYQQSQECVSPPKLMGSYQQDVVCGFKP</sequence>
<evidence type="ECO:0000313" key="2">
    <source>
        <dbReference type="EMBL" id="THV02139.1"/>
    </source>
</evidence>
<organism evidence="2 3">
    <name type="scientific">Dendrothele bispora (strain CBS 962.96)</name>
    <dbReference type="NCBI Taxonomy" id="1314807"/>
    <lineage>
        <taxon>Eukaryota</taxon>
        <taxon>Fungi</taxon>
        <taxon>Dikarya</taxon>
        <taxon>Basidiomycota</taxon>
        <taxon>Agaricomycotina</taxon>
        <taxon>Agaricomycetes</taxon>
        <taxon>Agaricomycetidae</taxon>
        <taxon>Agaricales</taxon>
        <taxon>Agaricales incertae sedis</taxon>
        <taxon>Dendrothele</taxon>
    </lineage>
</organism>
<dbReference type="EMBL" id="ML179080">
    <property type="protein sequence ID" value="THV02139.1"/>
    <property type="molecule type" value="Genomic_DNA"/>
</dbReference>
<feature type="compositionally biased region" description="Polar residues" evidence="1">
    <location>
        <begin position="128"/>
        <end position="139"/>
    </location>
</feature>
<reference evidence="2 3" key="1">
    <citation type="journal article" date="2019" name="Nat. Ecol. Evol.">
        <title>Megaphylogeny resolves global patterns of mushroom evolution.</title>
        <authorList>
            <person name="Varga T."/>
            <person name="Krizsan K."/>
            <person name="Foldi C."/>
            <person name="Dima B."/>
            <person name="Sanchez-Garcia M."/>
            <person name="Sanchez-Ramirez S."/>
            <person name="Szollosi G.J."/>
            <person name="Szarkandi J.G."/>
            <person name="Papp V."/>
            <person name="Albert L."/>
            <person name="Andreopoulos W."/>
            <person name="Angelini C."/>
            <person name="Antonin V."/>
            <person name="Barry K.W."/>
            <person name="Bougher N.L."/>
            <person name="Buchanan P."/>
            <person name="Buyck B."/>
            <person name="Bense V."/>
            <person name="Catcheside P."/>
            <person name="Chovatia M."/>
            <person name="Cooper J."/>
            <person name="Damon W."/>
            <person name="Desjardin D."/>
            <person name="Finy P."/>
            <person name="Geml J."/>
            <person name="Haridas S."/>
            <person name="Hughes K."/>
            <person name="Justo A."/>
            <person name="Karasinski D."/>
            <person name="Kautmanova I."/>
            <person name="Kiss B."/>
            <person name="Kocsube S."/>
            <person name="Kotiranta H."/>
            <person name="LaButti K.M."/>
            <person name="Lechner B.E."/>
            <person name="Liimatainen K."/>
            <person name="Lipzen A."/>
            <person name="Lukacs Z."/>
            <person name="Mihaltcheva S."/>
            <person name="Morgado L.N."/>
            <person name="Niskanen T."/>
            <person name="Noordeloos M.E."/>
            <person name="Ohm R.A."/>
            <person name="Ortiz-Santana B."/>
            <person name="Ovrebo C."/>
            <person name="Racz N."/>
            <person name="Riley R."/>
            <person name="Savchenko A."/>
            <person name="Shiryaev A."/>
            <person name="Soop K."/>
            <person name="Spirin V."/>
            <person name="Szebenyi C."/>
            <person name="Tomsovsky M."/>
            <person name="Tulloss R.E."/>
            <person name="Uehling J."/>
            <person name="Grigoriev I.V."/>
            <person name="Vagvolgyi C."/>
            <person name="Papp T."/>
            <person name="Martin F.M."/>
            <person name="Miettinen O."/>
            <person name="Hibbett D.S."/>
            <person name="Nagy L.G."/>
        </authorList>
    </citation>
    <scope>NUCLEOTIDE SEQUENCE [LARGE SCALE GENOMIC DNA]</scope>
    <source>
        <strain evidence="2 3">CBS 962.96</strain>
    </source>
</reference>
<evidence type="ECO:0000256" key="1">
    <source>
        <dbReference type="SAM" id="MobiDB-lite"/>
    </source>
</evidence>
<evidence type="ECO:0000313" key="3">
    <source>
        <dbReference type="Proteomes" id="UP000297245"/>
    </source>
</evidence>
<protein>
    <submittedName>
        <fullName evidence="2">Uncharacterized protein</fullName>
    </submittedName>
</protein>
<proteinExistence type="predicted"/>
<gene>
    <name evidence="2" type="ORF">K435DRAFT_792805</name>
</gene>
<dbReference type="Proteomes" id="UP000297245">
    <property type="component" value="Unassembled WGS sequence"/>
</dbReference>
<feature type="region of interest" description="Disordered" evidence="1">
    <location>
        <begin position="120"/>
        <end position="139"/>
    </location>
</feature>
<name>A0A4S8MIC9_DENBC</name>
<dbReference type="AlphaFoldDB" id="A0A4S8MIC9"/>
<dbReference type="OrthoDB" id="3114956at2759"/>